<keyword evidence="4 9" id="KW-0802">TPR repeat</keyword>
<dbReference type="InterPro" id="IPR040111">
    <property type="entry name" value="ODAD4"/>
</dbReference>
<gene>
    <name evidence="11" type="primary">TTC25</name>
    <name evidence="11" type="ORF">BLAG_LOCUS10644</name>
</gene>
<dbReference type="PANTHER" id="PTHR23040:SF1">
    <property type="entry name" value="OUTER DYNEIN ARM-DOCKING COMPLEX SUBUNIT 4"/>
    <property type="match status" value="1"/>
</dbReference>
<evidence type="ECO:0000256" key="4">
    <source>
        <dbReference type="ARBA" id="ARBA00022803"/>
    </source>
</evidence>
<protein>
    <recommendedName>
        <fullName evidence="7">Outer dynein arm-docking complex subunit 4</fullName>
    </recommendedName>
    <alternativeName>
        <fullName evidence="8">Tetratricopeptide repeat protein 25</fullName>
    </alternativeName>
</protein>
<dbReference type="InterPro" id="IPR011990">
    <property type="entry name" value="TPR-like_helical_dom_sf"/>
</dbReference>
<keyword evidence="6" id="KW-0966">Cell projection</keyword>
<proteinExistence type="predicted"/>
<evidence type="ECO:0000256" key="8">
    <source>
        <dbReference type="ARBA" id="ARBA00034143"/>
    </source>
</evidence>
<evidence type="ECO:0000256" key="5">
    <source>
        <dbReference type="ARBA" id="ARBA00023212"/>
    </source>
</evidence>
<feature type="compositionally biased region" description="Basic and acidic residues" evidence="10">
    <location>
        <begin position="498"/>
        <end position="525"/>
    </location>
</feature>
<dbReference type="AlphaFoldDB" id="A0A8J9Z8E6"/>
<dbReference type="SMART" id="SM00028">
    <property type="entry name" value="TPR"/>
    <property type="match status" value="6"/>
</dbReference>
<dbReference type="GO" id="GO:0005930">
    <property type="term" value="C:axoneme"/>
    <property type="evidence" value="ECO:0007669"/>
    <property type="project" value="UniProtKB-SubCell"/>
</dbReference>
<dbReference type="InterPro" id="IPR019734">
    <property type="entry name" value="TPR_rpt"/>
</dbReference>
<feature type="region of interest" description="Disordered" evidence="10">
    <location>
        <begin position="498"/>
        <end position="587"/>
    </location>
</feature>
<evidence type="ECO:0000256" key="1">
    <source>
        <dbReference type="ARBA" id="ARBA00004430"/>
    </source>
</evidence>
<feature type="compositionally biased region" description="Acidic residues" evidence="10">
    <location>
        <begin position="526"/>
        <end position="551"/>
    </location>
</feature>
<feature type="compositionally biased region" description="Basic and acidic residues" evidence="10">
    <location>
        <begin position="552"/>
        <end position="571"/>
    </location>
</feature>
<dbReference type="FunFam" id="1.25.40.10:FF:000189">
    <property type="entry name" value="Tetratricopeptide repeat domain 25"/>
    <property type="match status" value="1"/>
</dbReference>
<comment type="subcellular location">
    <subcellularLocation>
        <location evidence="1">Cytoplasm</location>
        <location evidence="1">Cytoskeleton</location>
        <location evidence="1">Cilium axoneme</location>
    </subcellularLocation>
</comment>
<evidence type="ECO:0000256" key="2">
    <source>
        <dbReference type="ARBA" id="ARBA00022490"/>
    </source>
</evidence>
<evidence type="ECO:0000256" key="9">
    <source>
        <dbReference type="PROSITE-ProRule" id="PRU00339"/>
    </source>
</evidence>
<keyword evidence="5" id="KW-0206">Cytoskeleton</keyword>
<organism evidence="11 12">
    <name type="scientific">Branchiostoma lanceolatum</name>
    <name type="common">Common lancelet</name>
    <name type="synonym">Amphioxus lanceolatum</name>
    <dbReference type="NCBI Taxonomy" id="7740"/>
    <lineage>
        <taxon>Eukaryota</taxon>
        <taxon>Metazoa</taxon>
        <taxon>Chordata</taxon>
        <taxon>Cephalochordata</taxon>
        <taxon>Leptocardii</taxon>
        <taxon>Amphioxiformes</taxon>
        <taxon>Branchiostomatidae</taxon>
        <taxon>Branchiostoma</taxon>
    </lineage>
</organism>
<evidence type="ECO:0000256" key="6">
    <source>
        <dbReference type="ARBA" id="ARBA00023273"/>
    </source>
</evidence>
<evidence type="ECO:0000256" key="7">
    <source>
        <dbReference type="ARBA" id="ARBA00034139"/>
    </source>
</evidence>
<dbReference type="Gene3D" id="1.25.40.10">
    <property type="entry name" value="Tetratricopeptide repeat domain"/>
    <property type="match status" value="2"/>
</dbReference>
<dbReference type="FunFam" id="1.25.40.10:FF:000795">
    <property type="entry name" value="Tetratricopeptide repeat protein 25"/>
    <property type="match status" value="1"/>
</dbReference>
<keyword evidence="2" id="KW-0963">Cytoplasm</keyword>
<reference evidence="11" key="1">
    <citation type="submission" date="2022-01" db="EMBL/GenBank/DDBJ databases">
        <authorList>
            <person name="Braso-Vives M."/>
        </authorList>
    </citation>
    <scope>NUCLEOTIDE SEQUENCE</scope>
</reference>
<feature type="compositionally biased region" description="Low complexity" evidence="10">
    <location>
        <begin position="167"/>
        <end position="177"/>
    </location>
</feature>
<dbReference type="Pfam" id="PF13432">
    <property type="entry name" value="TPR_16"/>
    <property type="match status" value="1"/>
</dbReference>
<keyword evidence="12" id="KW-1185">Reference proteome</keyword>
<dbReference type="PANTHER" id="PTHR23040">
    <property type="match status" value="1"/>
</dbReference>
<accession>A0A8J9Z8E6</accession>
<feature type="repeat" description="TPR" evidence="9">
    <location>
        <begin position="15"/>
        <end position="48"/>
    </location>
</feature>
<feature type="region of interest" description="Disordered" evidence="10">
    <location>
        <begin position="137"/>
        <end position="188"/>
    </location>
</feature>
<evidence type="ECO:0000256" key="10">
    <source>
        <dbReference type="SAM" id="MobiDB-lite"/>
    </source>
</evidence>
<sequence length="587" mass="66669">MYDEEEGEEGPKSSFVTYLSEGDKLFDNGEYRKALESYSTALEIQPEDKTCLVARAKCYLALGDSDAALRDAEAALKDDKEYIKGLLMKAEALYSKGDFEHSLVFYHRGHKLRPEVDEFRLGIQKAQEAINNSVGAPSSVKLENKGDTSFLSKQEDNKKAARRPAYQKPQKQTTQKSNKQKPKPKENQKTIKQLLGELYADKEYLEKLLKDEDLIKGSSQTGMAIYELVTDGIQYLDTRTEFWRQQKPMYARKRDKVVARQGFQRQKKPRVREAAADPANYILKNLEEIDQALAEGHAEESLKQAEKTLKTVDSWSEDDVPNKPDVVGNLHSCIGNALLELGKMGDALQHHQKDMDMAEKHNLEDARSRALDNLGRVYARMGKFEKAIENWERKLPMAKTPLEKTWLYHEIGRCNLELNENDKAHDYGERSFAEAQEADDEVWQLNASVLIAQAEVRQGQLEGAVQSFERSLDMAKAQGDSAAEVAIRRALDDVNNRIAKKEKDSRPSSAAKDQKTEEDDKKEPEPEPAEAEANYEEDFDKEDDKEDEKEEEPVKKEAEEPKEEVPAEKEGGASPVPEFEVQEKTDE</sequence>
<name>A0A8J9Z8E6_BRALA</name>
<evidence type="ECO:0000256" key="3">
    <source>
        <dbReference type="ARBA" id="ARBA00022737"/>
    </source>
</evidence>
<dbReference type="SUPFAM" id="SSF48452">
    <property type="entry name" value="TPR-like"/>
    <property type="match status" value="2"/>
</dbReference>
<dbReference type="OrthoDB" id="10268002at2759"/>
<evidence type="ECO:0000313" key="12">
    <source>
        <dbReference type="Proteomes" id="UP000838412"/>
    </source>
</evidence>
<dbReference type="Pfam" id="PF13424">
    <property type="entry name" value="TPR_12"/>
    <property type="match status" value="1"/>
</dbReference>
<dbReference type="EMBL" id="OV696702">
    <property type="protein sequence ID" value="CAH1249600.1"/>
    <property type="molecule type" value="Genomic_DNA"/>
</dbReference>
<dbReference type="PROSITE" id="PS50005">
    <property type="entry name" value="TPR"/>
    <property type="match status" value="2"/>
</dbReference>
<feature type="repeat" description="TPR" evidence="9">
    <location>
        <begin position="368"/>
        <end position="401"/>
    </location>
</feature>
<evidence type="ECO:0000313" key="11">
    <source>
        <dbReference type="EMBL" id="CAH1249600.1"/>
    </source>
</evidence>
<dbReference type="Proteomes" id="UP000838412">
    <property type="component" value="Chromosome 17"/>
</dbReference>
<keyword evidence="3" id="KW-0677">Repeat</keyword>